<feature type="transmembrane region" description="Helical" evidence="2">
    <location>
        <begin position="12"/>
        <end position="31"/>
    </location>
</feature>
<evidence type="ECO:0000313" key="4">
    <source>
        <dbReference type="Proteomes" id="UP000022835"/>
    </source>
</evidence>
<accession>A0A064CK52</accession>
<comment type="caution">
    <text evidence="3">The sequence shown here is derived from an EMBL/GenBank/DDBJ whole genome shotgun (WGS) entry which is preliminary data.</text>
</comment>
<feature type="compositionally biased region" description="Polar residues" evidence="1">
    <location>
        <begin position="102"/>
        <end position="114"/>
    </location>
</feature>
<feature type="region of interest" description="Disordered" evidence="1">
    <location>
        <begin position="69"/>
        <end position="133"/>
    </location>
</feature>
<name>A0A064CK52_9MYCO</name>
<dbReference type="AlphaFoldDB" id="A0A064CK52"/>
<reference evidence="3" key="1">
    <citation type="submission" date="2014-05" db="EMBL/GenBank/DDBJ databases">
        <title>Genome sequence of Mycobacterium aromaticivorans strain JS19b1T (= DSM 45407T).</title>
        <authorList>
            <person name="Kwak Y."/>
            <person name="Park G.-S."/>
            <person name="Li Q.X."/>
            <person name="Lee S.-E."/>
            <person name="Shin J.-H."/>
        </authorList>
    </citation>
    <scope>NUCLEOTIDE SEQUENCE [LARGE SCALE GENOMIC DNA]</scope>
    <source>
        <strain evidence="3">JS19b1</strain>
    </source>
</reference>
<feature type="transmembrane region" description="Helical" evidence="2">
    <location>
        <begin position="37"/>
        <end position="55"/>
    </location>
</feature>
<keyword evidence="4" id="KW-1185">Reference proteome</keyword>
<protein>
    <submittedName>
        <fullName evidence="3">Uncharacterized protein</fullName>
    </submittedName>
</protein>
<proteinExistence type="predicted"/>
<feature type="compositionally biased region" description="Low complexity" evidence="1">
    <location>
        <begin position="69"/>
        <end position="82"/>
    </location>
</feature>
<dbReference type="Proteomes" id="UP000022835">
    <property type="component" value="Unassembled WGS sequence"/>
</dbReference>
<sequence length="133" mass="13451">MWYAAFPVTMPASIGVAVLFDAALHILGGSLNQPEALTALGLGLAGWAVGPIYLVSQAAGVTGKYLSSLVSPSTTPTTAASSKRGFAGPQRNAGMNTGAKPTPSSHRITTAPRTSEQKPKATAGSGRSTSKQP</sequence>
<keyword evidence="2" id="KW-1133">Transmembrane helix</keyword>
<organism evidence="3 4">
    <name type="scientific">Mycolicibacterium aromaticivorans JS19b1 = JCM 16368</name>
    <dbReference type="NCBI Taxonomy" id="1440774"/>
    <lineage>
        <taxon>Bacteria</taxon>
        <taxon>Bacillati</taxon>
        <taxon>Actinomycetota</taxon>
        <taxon>Actinomycetes</taxon>
        <taxon>Mycobacteriales</taxon>
        <taxon>Mycobacteriaceae</taxon>
        <taxon>Mycolicibacterium</taxon>
    </lineage>
</organism>
<evidence type="ECO:0000313" key="3">
    <source>
        <dbReference type="EMBL" id="KDF00706.1"/>
    </source>
</evidence>
<evidence type="ECO:0000256" key="2">
    <source>
        <dbReference type="SAM" id="Phobius"/>
    </source>
</evidence>
<evidence type="ECO:0000256" key="1">
    <source>
        <dbReference type="SAM" id="MobiDB-lite"/>
    </source>
</evidence>
<dbReference type="EMBL" id="JALN02000001">
    <property type="protein sequence ID" value="KDF00706.1"/>
    <property type="molecule type" value="Genomic_DNA"/>
</dbReference>
<keyword evidence="2" id="KW-0812">Transmembrane</keyword>
<keyword evidence="2" id="KW-0472">Membrane</keyword>
<gene>
    <name evidence="3" type="ORF">Y900_017610</name>
</gene>